<dbReference type="EMBL" id="JACBYR010000001">
    <property type="protein sequence ID" value="NYE83065.1"/>
    <property type="molecule type" value="Genomic_DNA"/>
</dbReference>
<dbReference type="Pfam" id="PF00355">
    <property type="entry name" value="Rieske"/>
    <property type="match status" value="1"/>
</dbReference>
<evidence type="ECO:0000313" key="8">
    <source>
        <dbReference type="EMBL" id="NYE83065.1"/>
    </source>
</evidence>
<protein>
    <submittedName>
        <fullName evidence="8">Nitrite reductase/ring-hydroxylating ferredoxin subunit</fullName>
    </submittedName>
</protein>
<dbReference type="Gene3D" id="2.102.10.10">
    <property type="entry name" value="Rieske [2Fe-2S] iron-sulphur domain"/>
    <property type="match status" value="1"/>
</dbReference>
<feature type="domain" description="Rieske" evidence="7">
    <location>
        <begin position="13"/>
        <end position="108"/>
    </location>
</feature>
<dbReference type="CDD" id="cd03528">
    <property type="entry name" value="Rieske_RO_ferredoxin"/>
    <property type="match status" value="1"/>
</dbReference>
<dbReference type="SUPFAM" id="SSF50022">
    <property type="entry name" value="ISP domain"/>
    <property type="match status" value="1"/>
</dbReference>
<keyword evidence="9" id="KW-1185">Reference proteome</keyword>
<evidence type="ECO:0000313" key="9">
    <source>
        <dbReference type="Proteomes" id="UP000542125"/>
    </source>
</evidence>
<keyword evidence="4" id="KW-0411">Iron-sulfur</keyword>
<organism evidence="8 9">
    <name type="scientific">Pigmentiphaga litoralis</name>
    <dbReference type="NCBI Taxonomy" id="516702"/>
    <lineage>
        <taxon>Bacteria</taxon>
        <taxon>Pseudomonadati</taxon>
        <taxon>Pseudomonadota</taxon>
        <taxon>Betaproteobacteria</taxon>
        <taxon>Burkholderiales</taxon>
        <taxon>Alcaligenaceae</taxon>
        <taxon>Pigmentiphaga</taxon>
    </lineage>
</organism>
<evidence type="ECO:0000256" key="2">
    <source>
        <dbReference type="ARBA" id="ARBA00022723"/>
    </source>
</evidence>
<accession>A0A7Y9IUH5</accession>
<evidence type="ECO:0000256" key="5">
    <source>
        <dbReference type="ARBA" id="ARBA00034078"/>
    </source>
</evidence>
<evidence type="ECO:0000256" key="1">
    <source>
        <dbReference type="ARBA" id="ARBA00022714"/>
    </source>
</evidence>
<comment type="similarity">
    <text evidence="6">Belongs to the bacterial ring-hydroxylating dioxygenase ferredoxin component family.</text>
</comment>
<dbReference type="RefSeq" id="WP_179586436.1">
    <property type="nucleotide sequence ID" value="NZ_JACBYR010000001.1"/>
</dbReference>
<evidence type="ECO:0000256" key="6">
    <source>
        <dbReference type="ARBA" id="ARBA00038001"/>
    </source>
</evidence>
<keyword evidence="1" id="KW-0001">2Fe-2S</keyword>
<dbReference type="Proteomes" id="UP000542125">
    <property type="component" value="Unassembled WGS sequence"/>
</dbReference>
<reference evidence="8 9" key="1">
    <citation type="submission" date="2020-07" db="EMBL/GenBank/DDBJ databases">
        <title>Genomic Encyclopedia of Type Strains, Phase IV (KMG-V): Genome sequencing to study the core and pangenomes of soil and plant-associated prokaryotes.</title>
        <authorList>
            <person name="Whitman W."/>
        </authorList>
    </citation>
    <scope>NUCLEOTIDE SEQUENCE [LARGE SCALE GENOMIC DNA]</scope>
    <source>
        <strain evidence="8 9">SAS40</strain>
    </source>
</reference>
<comment type="caution">
    <text evidence="8">The sequence shown here is derived from an EMBL/GenBank/DDBJ whole genome shotgun (WGS) entry which is preliminary data.</text>
</comment>
<evidence type="ECO:0000259" key="7">
    <source>
        <dbReference type="PROSITE" id="PS51296"/>
    </source>
</evidence>
<dbReference type="PANTHER" id="PTHR21496:SF0">
    <property type="entry name" value="RIESKE DOMAIN-CONTAINING PROTEIN"/>
    <property type="match status" value="1"/>
</dbReference>
<dbReference type="InterPro" id="IPR017941">
    <property type="entry name" value="Rieske_2Fe-2S"/>
</dbReference>
<evidence type="ECO:0000256" key="4">
    <source>
        <dbReference type="ARBA" id="ARBA00023014"/>
    </source>
</evidence>
<dbReference type="PANTHER" id="PTHR21496">
    <property type="entry name" value="FERREDOXIN-RELATED"/>
    <property type="match status" value="1"/>
</dbReference>
<name>A0A7Y9IUH5_9BURK</name>
<evidence type="ECO:0000256" key="3">
    <source>
        <dbReference type="ARBA" id="ARBA00023004"/>
    </source>
</evidence>
<dbReference type="InterPro" id="IPR036922">
    <property type="entry name" value="Rieske_2Fe-2S_sf"/>
</dbReference>
<proteinExistence type="inferred from homology"/>
<comment type="cofactor">
    <cofactor evidence="5">
        <name>[2Fe-2S] cluster</name>
        <dbReference type="ChEBI" id="CHEBI:190135"/>
    </cofactor>
</comment>
<dbReference type="AlphaFoldDB" id="A0A7Y9IUH5"/>
<dbReference type="GO" id="GO:0051537">
    <property type="term" value="F:2 iron, 2 sulfur cluster binding"/>
    <property type="evidence" value="ECO:0007669"/>
    <property type="project" value="UniProtKB-KW"/>
</dbReference>
<keyword evidence="3" id="KW-0408">Iron</keyword>
<gene>
    <name evidence="8" type="ORF">FHW18_002336</name>
</gene>
<keyword evidence="2" id="KW-0479">Metal-binding</keyword>
<dbReference type="GO" id="GO:0046872">
    <property type="term" value="F:metal ion binding"/>
    <property type="evidence" value="ECO:0007669"/>
    <property type="project" value="UniProtKB-KW"/>
</dbReference>
<sequence>MSEELSQDAPEWFDIGAPADFDDGEVAPVVADGIEIAVFRIGEDLFALRDKCTHGRTKLSDGFIEDDCIECPLHQGKFAIRTGEPMSEPVTKAVKVFPVRVVDGRVQVSTAA</sequence>
<dbReference type="PROSITE" id="PS51296">
    <property type="entry name" value="RIESKE"/>
    <property type="match status" value="1"/>
</dbReference>